<keyword evidence="2" id="KW-0808">Transferase</keyword>
<reference evidence="2" key="1">
    <citation type="journal article" date="2011" name="Genome Biol.">
        <title>The draft genome of the carcinogenic human liver fluke Clonorchis sinensis.</title>
        <authorList>
            <person name="Wang X."/>
            <person name="Chen W."/>
            <person name="Huang Y."/>
            <person name="Sun J."/>
            <person name="Men J."/>
            <person name="Liu H."/>
            <person name="Luo F."/>
            <person name="Guo L."/>
            <person name="Lv X."/>
            <person name="Deng C."/>
            <person name="Zhou C."/>
            <person name="Fan Y."/>
            <person name="Li X."/>
            <person name="Huang L."/>
            <person name="Hu Y."/>
            <person name="Liang C."/>
            <person name="Hu X."/>
            <person name="Xu J."/>
            <person name="Yu X."/>
        </authorList>
    </citation>
    <scope>NUCLEOTIDE SEQUENCE [LARGE SCALE GENOMIC DNA]</scope>
    <source>
        <strain evidence="2">Henan</strain>
    </source>
</reference>
<protein>
    <submittedName>
        <fullName evidence="2">Reverse transcriptase</fullName>
    </submittedName>
</protein>
<reference key="2">
    <citation type="submission" date="2011-10" db="EMBL/GenBank/DDBJ databases">
        <title>The genome and transcriptome sequence of Clonorchis sinensis provide insights into the carcinogenic liver fluke.</title>
        <authorList>
            <person name="Wang X."/>
            <person name="Huang Y."/>
            <person name="Chen W."/>
            <person name="Liu H."/>
            <person name="Guo L."/>
            <person name="Chen Y."/>
            <person name="Luo F."/>
            <person name="Zhou W."/>
            <person name="Sun J."/>
            <person name="Mao Q."/>
            <person name="Liang P."/>
            <person name="Zhou C."/>
            <person name="Tian Y."/>
            <person name="Men J."/>
            <person name="Lv X."/>
            <person name="Huang L."/>
            <person name="Zhou J."/>
            <person name="Hu Y."/>
            <person name="Li R."/>
            <person name="Zhang F."/>
            <person name="Lei H."/>
            <person name="Li X."/>
            <person name="Hu X."/>
            <person name="Liang C."/>
            <person name="Xu J."/>
            <person name="Wu Z."/>
            <person name="Yu X."/>
        </authorList>
    </citation>
    <scope>NUCLEOTIDE SEQUENCE</scope>
    <source>
        <strain>Henan</strain>
    </source>
</reference>
<keyword evidence="1" id="KW-1133">Transmembrane helix</keyword>
<evidence type="ECO:0000256" key="1">
    <source>
        <dbReference type="SAM" id="Phobius"/>
    </source>
</evidence>
<evidence type="ECO:0000313" key="3">
    <source>
        <dbReference type="Proteomes" id="UP000008909"/>
    </source>
</evidence>
<feature type="transmembrane region" description="Helical" evidence="1">
    <location>
        <begin position="249"/>
        <end position="270"/>
    </location>
</feature>
<organism evidence="2 3">
    <name type="scientific">Clonorchis sinensis</name>
    <name type="common">Chinese liver fluke</name>
    <dbReference type="NCBI Taxonomy" id="79923"/>
    <lineage>
        <taxon>Eukaryota</taxon>
        <taxon>Metazoa</taxon>
        <taxon>Spiralia</taxon>
        <taxon>Lophotrochozoa</taxon>
        <taxon>Platyhelminthes</taxon>
        <taxon>Trematoda</taxon>
        <taxon>Digenea</taxon>
        <taxon>Opisthorchiida</taxon>
        <taxon>Opisthorchiata</taxon>
        <taxon>Opisthorchiidae</taxon>
        <taxon>Clonorchis</taxon>
    </lineage>
</organism>
<keyword evidence="1" id="KW-0472">Membrane</keyword>
<name>G7YRT9_CLOSI</name>
<gene>
    <name evidence="2" type="ORF">CLF_108617</name>
</gene>
<keyword evidence="2" id="KW-0548">Nucleotidyltransferase</keyword>
<keyword evidence="2" id="KW-0695">RNA-directed DNA polymerase</keyword>
<dbReference type="AlphaFoldDB" id="G7YRT9"/>
<dbReference type="GO" id="GO:0003964">
    <property type="term" value="F:RNA-directed DNA polymerase activity"/>
    <property type="evidence" value="ECO:0007669"/>
    <property type="project" value="UniProtKB-KW"/>
</dbReference>
<evidence type="ECO:0000313" key="2">
    <source>
        <dbReference type="EMBL" id="GAA55669.1"/>
    </source>
</evidence>
<proteinExistence type="predicted"/>
<keyword evidence="1" id="KW-0812">Transmembrane</keyword>
<dbReference type="Proteomes" id="UP000008909">
    <property type="component" value="Unassembled WGS sequence"/>
</dbReference>
<dbReference type="EMBL" id="DF144060">
    <property type="protein sequence ID" value="GAA55669.1"/>
    <property type="molecule type" value="Genomic_DNA"/>
</dbReference>
<sequence>MELLYNASRLFSIDWIHRYDECSGKLAYHFSCTSYPLTVSCLPSALSESKQVTVATEKTSAEYDVAVTEAAQKIALSFVNPKDNINGIHSPFAILCSDFRSHRSFPPVPLIQVSTKTQKPFYLIEKHEIPSDCTHKQLLPSSWLAGKRLHCSKFRRFITACFTELIRFDCTQTGRSISLDKSRDCLAVLSRLTRLQIRTPEMRFYQKNGYPERFVLKTMESVKPKPTQCSVGKKPVYMRLPFKGQIATFYHQLLCVLICMLVPCIIRWSYDKAFVGQNAEHNPISLSGSWKKPGSSAIASHLAETNHVIDKNQAFTIIYRAPLNRSRLVRSRLVSIAEAIGIRLLDPQIGVQKKLLRPLNLSWPAKNPVSQACLTLMSLT</sequence>
<accession>G7YRT9</accession>
<keyword evidence="3" id="KW-1185">Reference proteome</keyword>